<keyword evidence="3" id="KW-1185">Reference proteome</keyword>
<accession>A0A1R4GGD2</accession>
<dbReference type="AlphaFoldDB" id="A0A1R4GGD2"/>
<evidence type="ECO:0000256" key="1">
    <source>
        <dbReference type="SAM" id="Phobius"/>
    </source>
</evidence>
<dbReference type="EMBL" id="FUHU01000044">
    <property type="protein sequence ID" value="SJM66982.1"/>
    <property type="molecule type" value="Genomic_DNA"/>
</dbReference>
<sequence length="441" mass="47431">MQPLPTSLWWAFSSSLWRVLVQIAGAGIAIGLTALVFIVGTPYSGIAGIAWMSIVPLNVGIVGVVLLFVAGWAGLMATALEWPPTLRRLRLATGMAQSGTEPRGLPPVPQLSTTAVTLSGWIGMVLLIVVAWVSTLEARGSDETFAVIAVASWSLVAFSAIMLLLARVASRAWNRQLEQLAFVRPELIARVPAKKKSAAKKRRQNADGARPSRFRGAINAAAVLMLLAWPARGLLVAGNETLQRGQFVDNDFSVFAFVLLVMFAAVVVGFAVRLLIVQIAGAAHSAAASRESLSLLRDAISAEEQRTVIEAEIARRRPLQVAATLLVIAGTAAIGIGLTPLWTVPGEFPVHSEPGDLAPLAPLTQLLPVGVALFVAAWLCEAASTTRLWRRITRWQRELPGIVVPFEKIDFVGARSASAVQMREQLERERSSDGQREPRDD</sequence>
<keyword evidence="1" id="KW-0472">Membrane</keyword>
<organism evidence="2 3">
    <name type="scientific">Agrococcus casei LMG 22410</name>
    <dbReference type="NCBI Taxonomy" id="1255656"/>
    <lineage>
        <taxon>Bacteria</taxon>
        <taxon>Bacillati</taxon>
        <taxon>Actinomycetota</taxon>
        <taxon>Actinomycetes</taxon>
        <taxon>Micrococcales</taxon>
        <taxon>Microbacteriaceae</taxon>
        <taxon>Agrococcus</taxon>
    </lineage>
</organism>
<reference evidence="2 3" key="1">
    <citation type="submission" date="2017-02" db="EMBL/GenBank/DDBJ databases">
        <authorList>
            <person name="Peterson S.W."/>
        </authorList>
    </citation>
    <scope>NUCLEOTIDE SEQUENCE [LARGE SCALE GENOMIC DNA]</scope>
    <source>
        <strain evidence="2 3">LMG 22410</strain>
    </source>
</reference>
<evidence type="ECO:0000313" key="3">
    <source>
        <dbReference type="Proteomes" id="UP000195787"/>
    </source>
</evidence>
<name>A0A1R4GGD2_9MICO</name>
<dbReference type="Proteomes" id="UP000195787">
    <property type="component" value="Unassembled WGS sequence"/>
</dbReference>
<protein>
    <submittedName>
        <fullName evidence="2">Uncharacterized protein</fullName>
    </submittedName>
</protein>
<dbReference type="GeneID" id="303173851"/>
<keyword evidence="1" id="KW-0812">Transmembrane</keyword>
<feature type="transmembrane region" description="Helical" evidence="1">
    <location>
        <begin position="20"/>
        <end position="39"/>
    </location>
</feature>
<feature type="transmembrane region" description="Helical" evidence="1">
    <location>
        <begin position="321"/>
        <end position="343"/>
    </location>
</feature>
<feature type="transmembrane region" description="Helical" evidence="1">
    <location>
        <begin position="145"/>
        <end position="166"/>
    </location>
</feature>
<feature type="transmembrane region" description="Helical" evidence="1">
    <location>
        <begin position="111"/>
        <end position="133"/>
    </location>
</feature>
<dbReference type="RefSeq" id="WP_086992710.1">
    <property type="nucleotide sequence ID" value="NZ_FUHU01000044.1"/>
</dbReference>
<feature type="transmembrane region" description="Helical" evidence="1">
    <location>
        <begin position="252"/>
        <end position="276"/>
    </location>
</feature>
<proteinExistence type="predicted"/>
<evidence type="ECO:0000313" key="2">
    <source>
        <dbReference type="EMBL" id="SJM66982.1"/>
    </source>
</evidence>
<keyword evidence="1" id="KW-1133">Transmembrane helix</keyword>
<gene>
    <name evidence="2" type="ORF">CZ674_11595</name>
</gene>
<feature type="transmembrane region" description="Helical" evidence="1">
    <location>
        <begin position="363"/>
        <end position="384"/>
    </location>
</feature>
<feature type="transmembrane region" description="Helical" evidence="1">
    <location>
        <begin position="59"/>
        <end position="80"/>
    </location>
</feature>